<dbReference type="PANTHER" id="PTHR13483:SF3">
    <property type="entry name" value="BOX C_D SNORNA PROTEIN 1"/>
    <property type="match status" value="1"/>
</dbReference>
<keyword evidence="4" id="KW-0862">Zinc</keyword>
<dbReference type="InterPro" id="IPR051639">
    <property type="entry name" value="BCD1"/>
</dbReference>
<evidence type="ECO:0000256" key="2">
    <source>
        <dbReference type="ARBA" id="ARBA00022723"/>
    </source>
</evidence>
<dbReference type="InParanoid" id="A0A1X7UZE7"/>
<dbReference type="GO" id="GO:0000463">
    <property type="term" value="P:maturation of LSU-rRNA from tricistronic rRNA transcript (SSU-rRNA, 5.8S rRNA, LSU-rRNA)"/>
    <property type="evidence" value="ECO:0007669"/>
    <property type="project" value="TreeGrafter"/>
</dbReference>
<dbReference type="Gene3D" id="3.30.60.190">
    <property type="match status" value="1"/>
</dbReference>
<evidence type="ECO:0000256" key="1">
    <source>
        <dbReference type="ARBA" id="ARBA00022553"/>
    </source>
</evidence>
<dbReference type="GO" id="GO:0070761">
    <property type="term" value="C:pre-snoRNP complex"/>
    <property type="evidence" value="ECO:0007669"/>
    <property type="project" value="TreeGrafter"/>
</dbReference>
<dbReference type="Pfam" id="PF25790">
    <property type="entry name" value="BCD1"/>
    <property type="match status" value="1"/>
</dbReference>
<dbReference type="OrthoDB" id="272357at2759"/>
<dbReference type="KEGG" id="aqu:100641251"/>
<sequence length="369" mass="42184">MAEAMAELEVKKARVCDTCGSIDGRYCCPGCNKRSCSLGCVNKHKEATGCSGKRNITEFVPLSQYNDSNFFSDYFYLENVIRFSDSVSRDKVKRVNHQHWKRGKQMSRLKTIAKSHGVNLFLAPIGLASHKTNTSYVSFDPKTRAQTIHWKIQWHFVDSGLDYSDKSVSEKTLLQDLLDKYLHPTSSNPLVRHRLRKYVSSVTNIKVFMKVERRKGKNVYYLLDKSLSLGSNLNGKLIIEHPVFWVTCSTEREKEYPTLETQNREGADEQVVVEETRGMDCDLPVTPECLTDEKGVNKDKIIDHDELSYDEKTGDAEFEQLSHKTEERKLLQTSVHVNGQSLVTPGSDSSIHEHNKSNYAFHLISMYNE</sequence>
<keyword evidence="2" id="KW-0479">Metal-binding</keyword>
<accession>A0A1X7UZE7</accession>
<keyword evidence="10" id="KW-1185">Reference proteome</keyword>
<evidence type="ECO:0000256" key="5">
    <source>
        <dbReference type="ARBA" id="ARBA00049598"/>
    </source>
</evidence>
<dbReference type="InterPro" id="IPR057721">
    <property type="entry name" value="BCD1_alpha/beta"/>
</dbReference>
<dbReference type="GO" id="GO:0008270">
    <property type="term" value="F:zinc ion binding"/>
    <property type="evidence" value="ECO:0007669"/>
    <property type="project" value="UniProtKB-UniRule"/>
</dbReference>
<dbReference type="EnsemblMetazoa" id="Aqu2.1.33355_001">
    <property type="protein sequence ID" value="Aqu2.1.33355_001"/>
    <property type="gene ID" value="Aqu2.1.33355"/>
</dbReference>
<evidence type="ECO:0000256" key="4">
    <source>
        <dbReference type="ARBA" id="ARBA00022833"/>
    </source>
</evidence>
<dbReference type="InterPro" id="IPR007529">
    <property type="entry name" value="Znf_HIT"/>
</dbReference>
<protein>
    <recommendedName>
        <fullName evidence="8">HIT-type domain-containing protein</fullName>
    </recommendedName>
</protein>
<name>A0A1X7UZE7_AMPQE</name>
<evidence type="ECO:0000256" key="7">
    <source>
        <dbReference type="PROSITE-ProRule" id="PRU00453"/>
    </source>
</evidence>
<dbReference type="GO" id="GO:0005634">
    <property type="term" value="C:nucleus"/>
    <property type="evidence" value="ECO:0007669"/>
    <property type="project" value="TreeGrafter"/>
</dbReference>
<evidence type="ECO:0000259" key="8">
    <source>
        <dbReference type="PROSITE" id="PS51083"/>
    </source>
</evidence>
<evidence type="ECO:0000313" key="10">
    <source>
        <dbReference type="Proteomes" id="UP000007879"/>
    </source>
</evidence>
<proteinExistence type="inferred from homology"/>
<keyword evidence="1" id="KW-0597">Phosphoprotein</keyword>
<comment type="similarity">
    <text evidence="6">Belongs to the BCD1 family.</text>
</comment>
<keyword evidence="3 7" id="KW-0863">Zinc-finger</keyword>
<dbReference type="CDD" id="cd23023">
    <property type="entry name" value="zf-HIT_BCD1"/>
    <property type="match status" value="1"/>
</dbReference>
<dbReference type="GO" id="GO:0000492">
    <property type="term" value="P:box C/D snoRNP assembly"/>
    <property type="evidence" value="ECO:0007669"/>
    <property type="project" value="TreeGrafter"/>
</dbReference>
<dbReference type="GO" id="GO:0048254">
    <property type="term" value="P:snoRNA localization"/>
    <property type="evidence" value="ECO:0007669"/>
    <property type="project" value="TreeGrafter"/>
</dbReference>
<gene>
    <name evidence="9" type="primary">100641251</name>
</gene>
<dbReference type="SUPFAM" id="SSF144232">
    <property type="entry name" value="HIT/MYND zinc finger-like"/>
    <property type="match status" value="1"/>
</dbReference>
<dbReference type="EnsemblMetazoa" id="XM_003386172.3">
    <property type="protein sequence ID" value="XP_003386220.1"/>
    <property type="gene ID" value="LOC100641251"/>
</dbReference>
<reference evidence="9" key="2">
    <citation type="submission" date="2017-05" db="UniProtKB">
        <authorList>
            <consortium name="EnsemblMetazoa"/>
        </authorList>
    </citation>
    <scope>IDENTIFICATION</scope>
</reference>
<dbReference type="PANTHER" id="PTHR13483">
    <property type="entry name" value="BOX C_D SNORNA PROTEIN 1-RELATED"/>
    <property type="match status" value="1"/>
</dbReference>
<dbReference type="Proteomes" id="UP000007879">
    <property type="component" value="Unassembled WGS sequence"/>
</dbReference>
<evidence type="ECO:0000256" key="3">
    <source>
        <dbReference type="ARBA" id="ARBA00022771"/>
    </source>
</evidence>
<evidence type="ECO:0000313" key="9">
    <source>
        <dbReference type="EnsemblMetazoa" id="Aqu2.1.33355_001"/>
    </source>
</evidence>
<organism evidence="9">
    <name type="scientific">Amphimedon queenslandica</name>
    <name type="common">Sponge</name>
    <dbReference type="NCBI Taxonomy" id="400682"/>
    <lineage>
        <taxon>Eukaryota</taxon>
        <taxon>Metazoa</taxon>
        <taxon>Porifera</taxon>
        <taxon>Demospongiae</taxon>
        <taxon>Heteroscleromorpha</taxon>
        <taxon>Haplosclerida</taxon>
        <taxon>Niphatidae</taxon>
        <taxon>Amphimedon</taxon>
    </lineage>
</organism>
<dbReference type="PROSITE" id="PS51083">
    <property type="entry name" value="ZF_HIT"/>
    <property type="match status" value="1"/>
</dbReference>
<comment type="function">
    <text evidence="5">Required for box C/D snoRNAs accumulation involved in snoRNA processing, snoRNA transport to the nucleolus and ribosome biogenesis.</text>
</comment>
<feature type="domain" description="HIT-type" evidence="8">
    <location>
        <begin position="16"/>
        <end position="50"/>
    </location>
</feature>
<dbReference type="Pfam" id="PF04438">
    <property type="entry name" value="zf-HIT"/>
    <property type="match status" value="1"/>
</dbReference>
<dbReference type="AlphaFoldDB" id="A0A1X7UZE7"/>
<dbReference type="STRING" id="400682.A0A1X7UZE7"/>
<evidence type="ECO:0000256" key="6">
    <source>
        <dbReference type="ARBA" id="ARBA00049654"/>
    </source>
</evidence>
<reference evidence="10" key="1">
    <citation type="journal article" date="2010" name="Nature">
        <title>The Amphimedon queenslandica genome and the evolution of animal complexity.</title>
        <authorList>
            <person name="Srivastava M."/>
            <person name="Simakov O."/>
            <person name="Chapman J."/>
            <person name="Fahey B."/>
            <person name="Gauthier M.E."/>
            <person name="Mitros T."/>
            <person name="Richards G.S."/>
            <person name="Conaco C."/>
            <person name="Dacre M."/>
            <person name="Hellsten U."/>
            <person name="Larroux C."/>
            <person name="Putnam N.H."/>
            <person name="Stanke M."/>
            <person name="Adamska M."/>
            <person name="Darling A."/>
            <person name="Degnan S.M."/>
            <person name="Oakley T.H."/>
            <person name="Plachetzki D.C."/>
            <person name="Zhai Y."/>
            <person name="Adamski M."/>
            <person name="Calcino A."/>
            <person name="Cummins S.F."/>
            <person name="Goodstein D.M."/>
            <person name="Harris C."/>
            <person name="Jackson D.J."/>
            <person name="Leys S.P."/>
            <person name="Shu S."/>
            <person name="Woodcroft B.J."/>
            <person name="Vervoort M."/>
            <person name="Kosik K.S."/>
            <person name="Manning G."/>
            <person name="Degnan B.M."/>
            <person name="Rokhsar D.S."/>
        </authorList>
    </citation>
    <scope>NUCLEOTIDE SEQUENCE [LARGE SCALE GENOMIC DNA]</scope>
</reference>